<dbReference type="PANTHER" id="PTHR35902">
    <property type="entry name" value="S-LAYER DOMAIN-LIKE PROTEIN-RELATED"/>
    <property type="match status" value="1"/>
</dbReference>
<dbReference type="InterPro" id="IPR013783">
    <property type="entry name" value="Ig-like_fold"/>
</dbReference>
<keyword evidence="1" id="KW-0472">Membrane</keyword>
<evidence type="ECO:0000256" key="1">
    <source>
        <dbReference type="SAM" id="Phobius"/>
    </source>
</evidence>
<name>A0A7G9YZN9_9EURY</name>
<reference evidence="2" key="1">
    <citation type="submission" date="2020-06" db="EMBL/GenBank/DDBJ databases">
        <title>Unique genomic features of the anaerobic methanotrophic archaea.</title>
        <authorList>
            <person name="Chadwick G.L."/>
            <person name="Skennerton C.T."/>
            <person name="Laso-Perez R."/>
            <person name="Leu A.O."/>
            <person name="Speth D.R."/>
            <person name="Yu H."/>
            <person name="Morgan-Lang C."/>
            <person name="Hatzenpichler R."/>
            <person name="Goudeau D."/>
            <person name="Malmstrom R."/>
            <person name="Brazelton W.J."/>
            <person name="Woyke T."/>
            <person name="Hallam S.J."/>
            <person name="Tyson G.W."/>
            <person name="Wegener G."/>
            <person name="Boetius A."/>
            <person name="Orphan V."/>
        </authorList>
    </citation>
    <scope>NUCLEOTIDE SEQUENCE</scope>
</reference>
<evidence type="ECO:0008006" key="3">
    <source>
        <dbReference type="Google" id="ProtNLM"/>
    </source>
</evidence>
<proteinExistence type="predicted"/>
<dbReference type="AlphaFoldDB" id="A0A7G9YZN9"/>
<keyword evidence="1" id="KW-0812">Transmembrane</keyword>
<keyword evidence="1" id="KW-1133">Transmembrane helix</keyword>
<organism evidence="2">
    <name type="scientific">Candidatus Methanophagaceae archaeon ANME-1 ERB6</name>
    <dbReference type="NCBI Taxonomy" id="2759912"/>
    <lineage>
        <taxon>Archaea</taxon>
        <taxon>Methanobacteriati</taxon>
        <taxon>Methanobacteriota</taxon>
        <taxon>Stenosarchaea group</taxon>
        <taxon>Methanomicrobia</taxon>
        <taxon>Candidatus Methanophagales</taxon>
        <taxon>Candidatus Methanophagaceae</taxon>
    </lineage>
</organism>
<evidence type="ECO:0000313" key="2">
    <source>
        <dbReference type="EMBL" id="QNO53473.1"/>
    </source>
</evidence>
<dbReference type="PANTHER" id="PTHR35902:SF3">
    <property type="entry name" value="NPCBM-ASSOCIATED, NEW3 DOMAIN OF ALPHA-GALACTOSIDASE"/>
    <property type="match status" value="1"/>
</dbReference>
<sequence>MNFLSIDHISLIGSSTVYISSLNAWCSKEVLITIKAEGEIPNGAYTIPIEVTFAEYYYNASEGHVTIPMPQTELAIVFNVEGTTTLEVADVSTNPLELREDSENNNIAVLIENSGSAKARSISVRMDPPSPFVEAYSGSLSEFTEEIQARSSHRFVFALDIEDGAEAGTYTIPLMIDYLSEDGEEFQLKKSIVLKISSQADFLVGKVTTDPAVIIGGTTFRLNVQVENTGNKDAESVKAILKTKSYFTGAKTDYLGDIKPDSEKIATFELKADRDTIPDNYETDIKIIWTDGDERLEEIKSFSLVVVSSEKAGGVSNPGILPMTVGAGLLIAVIIGVFVYLKRKKRKSE</sequence>
<protein>
    <recommendedName>
        <fullName evidence="3">CARDB domain-containing protein</fullName>
    </recommendedName>
</protein>
<accession>A0A7G9YZN9</accession>
<feature type="transmembrane region" description="Helical" evidence="1">
    <location>
        <begin position="320"/>
        <end position="341"/>
    </location>
</feature>
<dbReference type="EMBL" id="MT631542">
    <property type="protein sequence ID" value="QNO53473.1"/>
    <property type="molecule type" value="Genomic_DNA"/>
</dbReference>
<dbReference type="Gene3D" id="2.60.40.10">
    <property type="entry name" value="Immunoglobulins"/>
    <property type="match status" value="1"/>
</dbReference>
<gene>
    <name evidence="2" type="ORF">HCHKDHBN_00044</name>
</gene>